<keyword evidence="3" id="KW-1185">Reference proteome</keyword>
<gene>
    <name evidence="2" type="ORF">PoB_007276200</name>
</gene>
<feature type="region of interest" description="Disordered" evidence="1">
    <location>
        <begin position="61"/>
        <end position="90"/>
    </location>
</feature>
<evidence type="ECO:0000256" key="1">
    <source>
        <dbReference type="SAM" id="MobiDB-lite"/>
    </source>
</evidence>
<evidence type="ECO:0000313" key="2">
    <source>
        <dbReference type="EMBL" id="GFO46257.1"/>
    </source>
</evidence>
<dbReference type="EMBL" id="BLXT01008183">
    <property type="protein sequence ID" value="GFO46257.1"/>
    <property type="molecule type" value="Genomic_DNA"/>
</dbReference>
<protein>
    <submittedName>
        <fullName evidence="2">Uncharacterized protein</fullName>
    </submittedName>
</protein>
<evidence type="ECO:0000313" key="3">
    <source>
        <dbReference type="Proteomes" id="UP000735302"/>
    </source>
</evidence>
<reference evidence="2 3" key="1">
    <citation type="journal article" date="2021" name="Elife">
        <title>Chloroplast acquisition without the gene transfer in kleptoplastic sea slugs, Plakobranchus ocellatus.</title>
        <authorList>
            <person name="Maeda T."/>
            <person name="Takahashi S."/>
            <person name="Yoshida T."/>
            <person name="Shimamura S."/>
            <person name="Takaki Y."/>
            <person name="Nagai Y."/>
            <person name="Toyoda A."/>
            <person name="Suzuki Y."/>
            <person name="Arimoto A."/>
            <person name="Ishii H."/>
            <person name="Satoh N."/>
            <person name="Nishiyama T."/>
            <person name="Hasebe M."/>
            <person name="Maruyama T."/>
            <person name="Minagawa J."/>
            <person name="Obokata J."/>
            <person name="Shigenobu S."/>
        </authorList>
    </citation>
    <scope>NUCLEOTIDE SEQUENCE [LARGE SCALE GENOMIC DNA]</scope>
</reference>
<comment type="caution">
    <text evidence="2">The sequence shown here is derived from an EMBL/GenBank/DDBJ whole genome shotgun (WGS) entry which is preliminary data.</text>
</comment>
<proteinExistence type="predicted"/>
<dbReference type="AlphaFoldDB" id="A0AAV4DPS4"/>
<dbReference type="Proteomes" id="UP000735302">
    <property type="component" value="Unassembled WGS sequence"/>
</dbReference>
<organism evidence="2 3">
    <name type="scientific">Plakobranchus ocellatus</name>
    <dbReference type="NCBI Taxonomy" id="259542"/>
    <lineage>
        <taxon>Eukaryota</taxon>
        <taxon>Metazoa</taxon>
        <taxon>Spiralia</taxon>
        <taxon>Lophotrochozoa</taxon>
        <taxon>Mollusca</taxon>
        <taxon>Gastropoda</taxon>
        <taxon>Heterobranchia</taxon>
        <taxon>Euthyneura</taxon>
        <taxon>Panpulmonata</taxon>
        <taxon>Sacoglossa</taxon>
        <taxon>Placobranchoidea</taxon>
        <taxon>Plakobranchidae</taxon>
        <taxon>Plakobranchus</taxon>
    </lineage>
</organism>
<accession>A0AAV4DPS4</accession>
<name>A0AAV4DPS4_9GAST</name>
<sequence length="90" mass="10619">MHRKWTSLALAEFICERKRRKHNNTYNSMLNRTSVMEIDRRILKLFVTSVMFAISSHRRKASNGSLQSETPEKRTCRAATVTRRSSYTRI</sequence>